<evidence type="ECO:0000313" key="1">
    <source>
        <dbReference type="EMBL" id="QFG75134.1"/>
    </source>
</evidence>
<name>A0A5J6VP94_9VIRU</name>
<protein>
    <submittedName>
        <fullName evidence="1">Uncharacterized protein</fullName>
    </submittedName>
</protein>
<proteinExistence type="predicted"/>
<sequence>MSKCQKLDKETCLKDKDCMFTNGKTRKYCRTKKNKKKAPKPDVYIASMNMRGKWATAPDGCKKINVTSSQAKKSKNRLAFSPMTPIEGGYKQFYCFENYWQSGKRYDGLTNKTDIDKQLDWWKKQEKGRRRYPPGKNKKVLHAVFPGFKQPLDYIPSRKLVYVPEYYKLISNHPVLHELKQEAKQKCLVIYDFDGPRNNDTSPTIEKVSLKLLKDKINDPRFPFGHGYIVAAAIAGYKPSNYVS</sequence>
<reference evidence="1" key="1">
    <citation type="journal article" date="2019" name="Philos. Trans. R. Soc. Lond., B, Biol. Sci.">
        <title>Targeted metagenomic recovery of four divergent viruses reveals shared and distinctive characteristics of giant viruses of marine eukaryotes.</title>
        <authorList>
            <person name="Needham D.M."/>
            <person name="Poirier C."/>
            <person name="Hehenberger E."/>
            <person name="Jimenez V."/>
            <person name="Swalwell J.E."/>
            <person name="Santoro A.E."/>
            <person name="Worden A.Z."/>
        </authorList>
    </citation>
    <scope>NUCLEOTIDE SEQUENCE</scope>
    <source>
        <strain evidence="1">OPacV-421</strain>
    </source>
</reference>
<accession>A0A5J6VP94</accession>
<dbReference type="EMBL" id="MN448299">
    <property type="protein sequence ID" value="QFG75134.1"/>
    <property type="molecule type" value="Genomic_DNA"/>
</dbReference>
<organism evidence="1">
    <name type="scientific">Megaviridae environmental sample</name>
    <dbReference type="NCBI Taxonomy" id="1737588"/>
    <lineage>
        <taxon>Viruses</taxon>
        <taxon>Varidnaviria</taxon>
        <taxon>Bamfordvirae</taxon>
        <taxon>Nucleocytoviricota</taxon>
        <taxon>Megaviricetes</taxon>
        <taxon>Imitervirales</taxon>
        <taxon>Mimiviridae</taxon>
        <taxon>environmental samples</taxon>
    </lineage>
</organism>